<evidence type="ECO:0000259" key="6">
    <source>
        <dbReference type="Pfam" id="PF02852"/>
    </source>
</evidence>
<dbReference type="InterPro" id="IPR004099">
    <property type="entry name" value="Pyr_nucl-diS_OxRdtase_dimer"/>
</dbReference>
<comment type="cofactor">
    <cofactor evidence="1">
        <name>FAD</name>
        <dbReference type="ChEBI" id="CHEBI:57692"/>
    </cofactor>
</comment>
<dbReference type="GO" id="GO:0005739">
    <property type="term" value="C:mitochondrion"/>
    <property type="evidence" value="ECO:0007669"/>
    <property type="project" value="TreeGrafter"/>
</dbReference>
<dbReference type="GO" id="GO:0034599">
    <property type="term" value="P:cellular response to oxidative stress"/>
    <property type="evidence" value="ECO:0007669"/>
    <property type="project" value="TreeGrafter"/>
</dbReference>
<evidence type="ECO:0000256" key="5">
    <source>
        <dbReference type="ARBA" id="ARBA00023284"/>
    </source>
</evidence>
<dbReference type="PaxDb" id="121845-A0A3Q0JFW0"/>
<evidence type="ECO:0000256" key="3">
    <source>
        <dbReference type="ARBA" id="ARBA00023002"/>
    </source>
</evidence>
<dbReference type="GO" id="GO:0050660">
    <property type="term" value="F:flavin adenine dinucleotide binding"/>
    <property type="evidence" value="ECO:0007669"/>
    <property type="project" value="InterPro"/>
</dbReference>
<keyword evidence="5" id="KW-0676">Redox-active center</keyword>
<dbReference type="GeneID" id="113472031"/>
<evidence type="ECO:0000313" key="7">
    <source>
        <dbReference type="Proteomes" id="UP000079169"/>
    </source>
</evidence>
<feature type="domain" description="Pyridine nucleotide-disulphide oxidoreductase dimerisation" evidence="6">
    <location>
        <begin position="6"/>
        <end position="65"/>
    </location>
</feature>
<gene>
    <name evidence="8" type="primary">LOC113472031</name>
</gene>
<evidence type="ECO:0000256" key="4">
    <source>
        <dbReference type="ARBA" id="ARBA00023157"/>
    </source>
</evidence>
<comment type="similarity">
    <text evidence="2">Belongs to the class-I pyridine nucleotide-disulfide oxidoreductase family.</text>
</comment>
<evidence type="ECO:0000313" key="8">
    <source>
        <dbReference type="RefSeq" id="XP_026687371.1"/>
    </source>
</evidence>
<dbReference type="PANTHER" id="PTHR42737:SF7">
    <property type="entry name" value="THIOREDOXIN-DISULFIDE REDUCTASE"/>
    <property type="match status" value="1"/>
</dbReference>
<dbReference type="STRING" id="121845.A0A3Q0JFW0"/>
<accession>A0A3Q0JFW0</accession>
<dbReference type="Pfam" id="PF02852">
    <property type="entry name" value="Pyr_redox_dim"/>
    <property type="match status" value="1"/>
</dbReference>
<dbReference type="RefSeq" id="XP_026687371.1">
    <property type="nucleotide sequence ID" value="XM_026831570.1"/>
</dbReference>
<dbReference type="AlphaFoldDB" id="A0A3Q0JFW0"/>
<evidence type="ECO:0000256" key="1">
    <source>
        <dbReference type="ARBA" id="ARBA00001974"/>
    </source>
</evidence>
<dbReference type="KEGG" id="dci:113472031"/>
<dbReference type="SUPFAM" id="SSF55424">
    <property type="entry name" value="FAD/NAD-linked reductases, dimerisation (C-terminal) domain"/>
    <property type="match status" value="1"/>
</dbReference>
<keyword evidence="7" id="KW-1185">Reference proteome</keyword>
<dbReference type="PANTHER" id="PTHR42737">
    <property type="entry name" value="GLUTATHIONE REDUCTASE"/>
    <property type="match status" value="1"/>
</dbReference>
<keyword evidence="3" id="KW-0560">Oxidoreductase</keyword>
<dbReference type="GO" id="GO:0006749">
    <property type="term" value="P:glutathione metabolic process"/>
    <property type="evidence" value="ECO:0007669"/>
    <property type="project" value="TreeGrafter"/>
</dbReference>
<sequence length="109" mass="12396">MDYQNVATTVFTPLEYGYVGLSEEKAEELYGADNLEIYHAYYKPTEFFIPQRNPQRCYLKVVCERGAPLQLNNILPLLITILPLHFRSITPTTNLPSSLFPNATRSAAI</sequence>
<reference evidence="8" key="1">
    <citation type="submission" date="2025-08" db="UniProtKB">
        <authorList>
            <consortium name="RefSeq"/>
        </authorList>
    </citation>
    <scope>IDENTIFICATION</scope>
</reference>
<dbReference type="InterPro" id="IPR046952">
    <property type="entry name" value="GSHR/TRXR-like"/>
</dbReference>
<dbReference type="Gene3D" id="3.30.390.30">
    <property type="match status" value="1"/>
</dbReference>
<organism evidence="7 8">
    <name type="scientific">Diaphorina citri</name>
    <name type="common">Asian citrus psyllid</name>
    <dbReference type="NCBI Taxonomy" id="121845"/>
    <lineage>
        <taxon>Eukaryota</taxon>
        <taxon>Metazoa</taxon>
        <taxon>Ecdysozoa</taxon>
        <taxon>Arthropoda</taxon>
        <taxon>Hexapoda</taxon>
        <taxon>Insecta</taxon>
        <taxon>Pterygota</taxon>
        <taxon>Neoptera</taxon>
        <taxon>Paraneoptera</taxon>
        <taxon>Hemiptera</taxon>
        <taxon>Sternorrhyncha</taxon>
        <taxon>Psylloidea</taxon>
        <taxon>Psyllidae</taxon>
        <taxon>Diaphorininae</taxon>
        <taxon>Diaphorina</taxon>
    </lineage>
</organism>
<dbReference type="GO" id="GO:0005829">
    <property type="term" value="C:cytosol"/>
    <property type="evidence" value="ECO:0007669"/>
    <property type="project" value="TreeGrafter"/>
</dbReference>
<keyword evidence="4" id="KW-1015">Disulfide bond</keyword>
<dbReference type="Proteomes" id="UP000079169">
    <property type="component" value="Unplaced"/>
</dbReference>
<dbReference type="GO" id="GO:0045454">
    <property type="term" value="P:cell redox homeostasis"/>
    <property type="evidence" value="ECO:0007669"/>
    <property type="project" value="InterPro"/>
</dbReference>
<proteinExistence type="inferred from homology"/>
<evidence type="ECO:0000256" key="2">
    <source>
        <dbReference type="ARBA" id="ARBA00007532"/>
    </source>
</evidence>
<dbReference type="GO" id="GO:0004362">
    <property type="term" value="F:glutathione-disulfide reductase (NADPH) activity"/>
    <property type="evidence" value="ECO:0007669"/>
    <property type="project" value="TreeGrafter"/>
</dbReference>
<protein>
    <submittedName>
        <fullName evidence="8">Thioredoxin reductase 2, mitochondrial-like</fullName>
    </submittedName>
</protein>
<name>A0A3Q0JFW0_DIACI</name>
<dbReference type="InterPro" id="IPR016156">
    <property type="entry name" value="FAD/NAD-linked_Rdtase_dimer_sf"/>
</dbReference>